<sequence>EFFADKSKEPTLNDSILVEDNDSNEEIEEQENLAQKRKIN</sequence>
<feature type="region of interest" description="Disordered" evidence="1">
    <location>
        <begin position="1"/>
        <end position="40"/>
    </location>
</feature>
<reference evidence="2 3" key="1">
    <citation type="submission" date="2021-06" db="EMBL/GenBank/DDBJ databases">
        <authorList>
            <person name="Kallberg Y."/>
            <person name="Tangrot J."/>
            <person name="Rosling A."/>
        </authorList>
    </citation>
    <scope>NUCLEOTIDE SEQUENCE [LARGE SCALE GENOMIC DNA]</scope>
    <source>
        <strain evidence="2 3">120-4 pot B 10/14</strain>
    </source>
</reference>
<evidence type="ECO:0000313" key="2">
    <source>
        <dbReference type="EMBL" id="CAG8849712.1"/>
    </source>
</evidence>
<feature type="compositionally biased region" description="Basic and acidic residues" evidence="1">
    <location>
        <begin position="1"/>
        <end position="11"/>
    </location>
</feature>
<accession>A0ABN7X966</accession>
<proteinExistence type="predicted"/>
<feature type="compositionally biased region" description="Acidic residues" evidence="1">
    <location>
        <begin position="17"/>
        <end position="31"/>
    </location>
</feature>
<dbReference type="Proteomes" id="UP000789901">
    <property type="component" value="Unassembled WGS sequence"/>
</dbReference>
<protein>
    <submittedName>
        <fullName evidence="2">28089_t:CDS:1</fullName>
    </submittedName>
</protein>
<evidence type="ECO:0000256" key="1">
    <source>
        <dbReference type="SAM" id="MobiDB-lite"/>
    </source>
</evidence>
<feature type="non-terminal residue" evidence="2">
    <location>
        <position position="1"/>
    </location>
</feature>
<name>A0ABN7X966_GIGMA</name>
<gene>
    <name evidence="2" type="ORF">GMARGA_LOCUS39842</name>
</gene>
<dbReference type="EMBL" id="CAJVQB010097587">
    <property type="protein sequence ID" value="CAG8849712.1"/>
    <property type="molecule type" value="Genomic_DNA"/>
</dbReference>
<evidence type="ECO:0000313" key="3">
    <source>
        <dbReference type="Proteomes" id="UP000789901"/>
    </source>
</evidence>
<comment type="caution">
    <text evidence="2">The sequence shown here is derived from an EMBL/GenBank/DDBJ whole genome shotgun (WGS) entry which is preliminary data.</text>
</comment>
<keyword evidence="3" id="KW-1185">Reference proteome</keyword>
<organism evidence="2 3">
    <name type="scientific">Gigaspora margarita</name>
    <dbReference type="NCBI Taxonomy" id="4874"/>
    <lineage>
        <taxon>Eukaryota</taxon>
        <taxon>Fungi</taxon>
        <taxon>Fungi incertae sedis</taxon>
        <taxon>Mucoromycota</taxon>
        <taxon>Glomeromycotina</taxon>
        <taxon>Glomeromycetes</taxon>
        <taxon>Diversisporales</taxon>
        <taxon>Gigasporaceae</taxon>
        <taxon>Gigaspora</taxon>
    </lineage>
</organism>